<protein>
    <submittedName>
        <fullName evidence="1">Predicted protein</fullName>
    </submittedName>
</protein>
<accession>F2EIQ9</accession>
<sequence length="159" mass="16708">MAGGVDDCRAHGAALVDVEEEEAGGVGGDDGRVVVGGGAARDVGPARPVAVARAAPRALALARGWPRTMPAVRNARSPCGRRSRRAPREAVVPPARAVPGTTSTPVSRCCSPRFSSPAEDGRLRHRVVAQQHGRARRRGREAAFELSVLCDEMHITCSM</sequence>
<name>F2EIQ9_HORVV</name>
<proteinExistence type="evidence at transcript level"/>
<dbReference type="EMBL" id="AK376036">
    <property type="protein sequence ID" value="BAK07231.1"/>
    <property type="molecule type" value="mRNA"/>
</dbReference>
<dbReference type="AlphaFoldDB" id="F2EIQ9"/>
<evidence type="ECO:0000313" key="1">
    <source>
        <dbReference type="EMBL" id="BAK07231.1"/>
    </source>
</evidence>
<organism evidence="1">
    <name type="scientific">Hordeum vulgare subsp. vulgare</name>
    <name type="common">Domesticated barley</name>
    <dbReference type="NCBI Taxonomy" id="112509"/>
    <lineage>
        <taxon>Eukaryota</taxon>
        <taxon>Viridiplantae</taxon>
        <taxon>Streptophyta</taxon>
        <taxon>Embryophyta</taxon>
        <taxon>Tracheophyta</taxon>
        <taxon>Spermatophyta</taxon>
        <taxon>Magnoliopsida</taxon>
        <taxon>Liliopsida</taxon>
        <taxon>Poales</taxon>
        <taxon>Poaceae</taxon>
        <taxon>BOP clade</taxon>
        <taxon>Pooideae</taxon>
        <taxon>Triticodae</taxon>
        <taxon>Triticeae</taxon>
        <taxon>Hordeinae</taxon>
        <taxon>Hordeum</taxon>
    </lineage>
</organism>
<reference evidence="1" key="1">
    <citation type="journal article" date="2011" name="Plant Physiol.">
        <title>Comprehensive sequence analysis of 24,783 barley full-length cDNAs derived from 12 clone libraries.</title>
        <authorList>
            <person name="Matsumoto T."/>
            <person name="Tanaka T."/>
            <person name="Sakai H."/>
            <person name="Amano N."/>
            <person name="Kanamori H."/>
            <person name="Kurita K."/>
            <person name="Kikuta A."/>
            <person name="Kamiya K."/>
            <person name="Yamamoto M."/>
            <person name="Ikawa H."/>
            <person name="Fujii N."/>
            <person name="Hori K."/>
            <person name="Itoh T."/>
            <person name="Sato K."/>
        </authorList>
    </citation>
    <scope>NUCLEOTIDE SEQUENCE</scope>
    <source>
        <tissue evidence="1">Flower</tissue>
    </source>
</reference>